<keyword evidence="8" id="KW-1185">Reference proteome</keyword>
<comment type="subcellular location">
    <subcellularLocation>
        <location evidence="1">Membrane</location>
        <topology evidence="1">Multi-pass membrane protein</topology>
    </subcellularLocation>
</comment>
<evidence type="ECO:0000256" key="1">
    <source>
        <dbReference type="ARBA" id="ARBA00004141"/>
    </source>
</evidence>
<dbReference type="AlphaFoldDB" id="A0A4P9WDV4"/>
<keyword evidence="2 6" id="KW-0812">Transmembrane</keyword>
<feature type="transmembrane region" description="Helical" evidence="6">
    <location>
        <begin position="41"/>
        <end position="60"/>
    </location>
</feature>
<evidence type="ECO:0000313" key="7">
    <source>
        <dbReference type="EMBL" id="RKO89140.1"/>
    </source>
</evidence>
<dbReference type="InterPro" id="IPR007568">
    <property type="entry name" value="RTA1"/>
</dbReference>
<accession>A0A4P9WDV4</accession>
<feature type="region of interest" description="Disordered" evidence="5">
    <location>
        <begin position="524"/>
        <end position="578"/>
    </location>
</feature>
<name>A0A4P9WDV4_9FUNG</name>
<gene>
    <name evidence="7" type="ORF">BDK51DRAFT_29933</name>
</gene>
<organism evidence="7 8">
    <name type="scientific">Blyttiomyces helicus</name>
    <dbReference type="NCBI Taxonomy" id="388810"/>
    <lineage>
        <taxon>Eukaryota</taxon>
        <taxon>Fungi</taxon>
        <taxon>Fungi incertae sedis</taxon>
        <taxon>Chytridiomycota</taxon>
        <taxon>Chytridiomycota incertae sedis</taxon>
        <taxon>Chytridiomycetes</taxon>
        <taxon>Chytridiomycetes incertae sedis</taxon>
        <taxon>Blyttiomyces</taxon>
    </lineage>
</organism>
<evidence type="ECO:0000256" key="2">
    <source>
        <dbReference type="ARBA" id="ARBA00022692"/>
    </source>
</evidence>
<feature type="transmembrane region" description="Helical" evidence="6">
    <location>
        <begin position="72"/>
        <end position="92"/>
    </location>
</feature>
<evidence type="ECO:0000256" key="3">
    <source>
        <dbReference type="ARBA" id="ARBA00022989"/>
    </source>
</evidence>
<evidence type="ECO:0000256" key="5">
    <source>
        <dbReference type="SAM" id="MobiDB-lite"/>
    </source>
</evidence>
<dbReference type="PANTHER" id="PTHR31465:SF1">
    <property type="entry name" value="PROTEIN RTA1-RELATED"/>
    <property type="match status" value="1"/>
</dbReference>
<dbReference type="OrthoDB" id="3358017at2759"/>
<feature type="transmembrane region" description="Helical" evidence="6">
    <location>
        <begin position="14"/>
        <end position="34"/>
    </location>
</feature>
<dbReference type="Proteomes" id="UP000269721">
    <property type="component" value="Unassembled WGS sequence"/>
</dbReference>
<feature type="transmembrane region" description="Helical" evidence="6">
    <location>
        <begin position="152"/>
        <end position="172"/>
    </location>
</feature>
<dbReference type="EMBL" id="KZ996267">
    <property type="protein sequence ID" value="RKO89140.1"/>
    <property type="molecule type" value="Genomic_DNA"/>
</dbReference>
<keyword evidence="3 6" id="KW-1133">Transmembrane helix</keyword>
<dbReference type="PANTHER" id="PTHR31465">
    <property type="entry name" value="PROTEIN RTA1-RELATED"/>
    <property type="match status" value="1"/>
</dbReference>
<sequence length="578" mass="63249">MTQRNTPHYDYHPSHALCVIAALLFGLTLLAHIAQAVKFRTVFMITLMCSALMETAGYVTRYITIDNTGQTLFIVSLVGTIIAPIFNCAINYMILGRLITHVGAQYSFLKGKIIASVFVLSDVITLIVQSAAATKLTGSLDDTSSILQGQKIMLSGLAIQLVSFGIFIVATLHFDYKTRQQSHVRLQGDWVRLLNALHFSSTLIMIRMCYRIVEYVEQTQVAIGAPTTIGSSEAYQYFLDALLILLATITFNVVHPGQFSGRRVDVTKPMGKSDADSDLESTREAIILGQTYFHLRVSPEASVFEYASVLDRSVGVGDDRMELAIHLASRSGSGSGRISLANRLSGIVQILQPESLNAEEEGNRETSVKLHPPLSRVRLAFLSVSLPRTVCSNQTVRKPRGFPYRHFASAASRPPAVDPDIPTSPEAPAFEDPLTPTLIHLLEKGNAYSPTRNGGFHTVEGKAGNRPRPGLVFLRFLQLRSLSEAETDFDQGAMTRRKDGRGEVHGRLCGFETPSKIVRKVPLSSFPPGTSSEPPPPLISPIKRGNSIDHCQERSGGSHFREGKTGKRVVMSLDSGKG</sequence>
<feature type="transmembrane region" description="Helical" evidence="6">
    <location>
        <begin position="235"/>
        <end position="254"/>
    </location>
</feature>
<dbReference type="Pfam" id="PF04479">
    <property type="entry name" value="RTA1"/>
    <property type="match status" value="1"/>
</dbReference>
<protein>
    <submittedName>
        <fullName evidence="7">RTA1 like protein-domain-containing protein</fullName>
    </submittedName>
</protein>
<evidence type="ECO:0000256" key="4">
    <source>
        <dbReference type="ARBA" id="ARBA00023136"/>
    </source>
</evidence>
<proteinExistence type="predicted"/>
<evidence type="ECO:0000313" key="8">
    <source>
        <dbReference type="Proteomes" id="UP000269721"/>
    </source>
</evidence>
<dbReference type="GO" id="GO:0016020">
    <property type="term" value="C:membrane"/>
    <property type="evidence" value="ECO:0007669"/>
    <property type="project" value="UniProtKB-SubCell"/>
</dbReference>
<evidence type="ECO:0000256" key="6">
    <source>
        <dbReference type="SAM" id="Phobius"/>
    </source>
</evidence>
<keyword evidence="4 6" id="KW-0472">Membrane</keyword>
<feature type="transmembrane region" description="Helical" evidence="6">
    <location>
        <begin position="113"/>
        <end position="132"/>
    </location>
</feature>
<reference evidence="8" key="1">
    <citation type="journal article" date="2018" name="Nat. Microbiol.">
        <title>Leveraging single-cell genomics to expand the fungal tree of life.</title>
        <authorList>
            <person name="Ahrendt S.R."/>
            <person name="Quandt C.A."/>
            <person name="Ciobanu D."/>
            <person name="Clum A."/>
            <person name="Salamov A."/>
            <person name="Andreopoulos B."/>
            <person name="Cheng J.F."/>
            <person name="Woyke T."/>
            <person name="Pelin A."/>
            <person name="Henrissat B."/>
            <person name="Reynolds N.K."/>
            <person name="Benny G.L."/>
            <person name="Smith M.E."/>
            <person name="James T.Y."/>
            <person name="Grigoriev I.V."/>
        </authorList>
    </citation>
    <scope>NUCLEOTIDE SEQUENCE [LARGE SCALE GENOMIC DNA]</scope>
</reference>